<evidence type="ECO:0000313" key="2">
    <source>
        <dbReference type="Proteomes" id="UP001589733"/>
    </source>
</evidence>
<gene>
    <name evidence="1" type="ORF">ACFFLM_09860</name>
</gene>
<comment type="caution">
    <text evidence="1">The sequence shown here is derived from an EMBL/GenBank/DDBJ whole genome shotgun (WGS) entry which is preliminary data.</text>
</comment>
<dbReference type="RefSeq" id="WP_380008816.1">
    <property type="nucleotide sequence ID" value="NZ_JBHLYR010000031.1"/>
</dbReference>
<dbReference type="EMBL" id="JBHLYR010000031">
    <property type="protein sequence ID" value="MFB9992266.1"/>
    <property type="molecule type" value="Genomic_DNA"/>
</dbReference>
<organism evidence="1 2">
    <name type="scientific">Deinococcus oregonensis</name>
    <dbReference type="NCBI Taxonomy" id="1805970"/>
    <lineage>
        <taxon>Bacteria</taxon>
        <taxon>Thermotogati</taxon>
        <taxon>Deinococcota</taxon>
        <taxon>Deinococci</taxon>
        <taxon>Deinococcales</taxon>
        <taxon>Deinococcaceae</taxon>
        <taxon>Deinococcus</taxon>
    </lineage>
</organism>
<dbReference type="Proteomes" id="UP001589733">
    <property type="component" value="Unassembled WGS sequence"/>
</dbReference>
<proteinExistence type="predicted"/>
<accession>A0ABV6AXP1</accession>
<reference evidence="1 2" key="1">
    <citation type="submission" date="2024-09" db="EMBL/GenBank/DDBJ databases">
        <authorList>
            <person name="Sun Q."/>
            <person name="Mori K."/>
        </authorList>
    </citation>
    <scope>NUCLEOTIDE SEQUENCE [LARGE SCALE GENOMIC DNA]</scope>
    <source>
        <strain evidence="1 2">JCM 13503</strain>
    </source>
</reference>
<protein>
    <submittedName>
        <fullName evidence="1">Uncharacterized protein</fullName>
    </submittedName>
</protein>
<name>A0ABV6AXP1_9DEIO</name>
<keyword evidence="2" id="KW-1185">Reference proteome</keyword>
<sequence>MSASLPSAPPKSALARPIDPSVPSNRFAVAGLLVGVLAARLSGRSWPASLGIGGAGFTAWATARELDPDHPDTANAALPLAAVIALIGGPVNPLAGAGVMSGLRVLAGTTGQAPTPADEAALGVQAGLAALTGERFSAFLPGLALLLTGRVPPQTAALTLAPALSPALRPGQGRSVPADLLSLAALGLAATILAPERISSQADHGGHRLNDDQIRLARQLAAGTLALGLLGRQSRSFVPLAAAAFSVGLRRTGFIKVP</sequence>
<evidence type="ECO:0000313" key="1">
    <source>
        <dbReference type="EMBL" id="MFB9992266.1"/>
    </source>
</evidence>